<evidence type="ECO:0000256" key="1">
    <source>
        <dbReference type="SAM" id="Phobius"/>
    </source>
</evidence>
<protein>
    <submittedName>
        <fullName evidence="2">Uncharacterized protein</fullName>
    </submittedName>
</protein>
<organism evidence="2 3">
    <name type="scientific">Burkholderia contaminans</name>
    <dbReference type="NCBI Taxonomy" id="488447"/>
    <lineage>
        <taxon>Bacteria</taxon>
        <taxon>Pseudomonadati</taxon>
        <taxon>Pseudomonadota</taxon>
        <taxon>Betaproteobacteria</taxon>
        <taxon>Burkholderiales</taxon>
        <taxon>Burkholderiaceae</taxon>
        <taxon>Burkholderia</taxon>
        <taxon>Burkholderia cepacia complex</taxon>
    </lineage>
</organism>
<keyword evidence="1" id="KW-1133">Transmembrane helix</keyword>
<sequence>MRASNGFTRLGAVLKIVGYILFAFAASAWIFGPAGLAGALFFGVPAAGIWALGWVIGGFGTA</sequence>
<gene>
    <name evidence="2" type="ORF">DF051_02825</name>
</gene>
<evidence type="ECO:0000313" key="2">
    <source>
        <dbReference type="EMBL" id="RQT21776.1"/>
    </source>
</evidence>
<feature type="transmembrane region" description="Helical" evidence="1">
    <location>
        <begin position="12"/>
        <end position="31"/>
    </location>
</feature>
<proteinExistence type="predicted"/>
<feature type="transmembrane region" description="Helical" evidence="1">
    <location>
        <begin position="37"/>
        <end position="59"/>
    </location>
</feature>
<dbReference type="RefSeq" id="WP_004544072.1">
    <property type="nucleotide sequence ID" value="NZ_QTQV01000001.1"/>
</dbReference>
<comment type="caution">
    <text evidence="2">The sequence shown here is derived from an EMBL/GenBank/DDBJ whole genome shotgun (WGS) entry which is preliminary data.</text>
</comment>
<dbReference type="AlphaFoldDB" id="A0A3N8QR85"/>
<accession>A0A3N8QR85</accession>
<keyword evidence="1" id="KW-0812">Transmembrane</keyword>
<name>A0A3N8QR85_9BURK</name>
<dbReference type="EMBL" id="QTQV01000001">
    <property type="protein sequence ID" value="RQT21776.1"/>
    <property type="molecule type" value="Genomic_DNA"/>
</dbReference>
<dbReference type="Proteomes" id="UP000277921">
    <property type="component" value="Unassembled WGS sequence"/>
</dbReference>
<reference evidence="2 3" key="1">
    <citation type="submission" date="2018-08" db="EMBL/GenBank/DDBJ databases">
        <title>Comparative analysis of Burkholderia isolates from Puerto Rico.</title>
        <authorList>
            <person name="Hall C."/>
            <person name="Sahl J."/>
            <person name="Wagner D."/>
        </authorList>
    </citation>
    <scope>NUCLEOTIDE SEQUENCE [LARGE SCALE GENOMIC DNA]</scope>
    <source>
        <strain evidence="2 3">Bp9025</strain>
    </source>
</reference>
<keyword evidence="1" id="KW-0472">Membrane</keyword>
<evidence type="ECO:0000313" key="3">
    <source>
        <dbReference type="Proteomes" id="UP000277921"/>
    </source>
</evidence>